<reference evidence="3" key="1">
    <citation type="journal article" date="2019" name="Int. J. Syst. Evol. Microbiol.">
        <title>The Global Catalogue of Microorganisms (GCM) 10K type strain sequencing project: providing services to taxonomists for standard genome sequencing and annotation.</title>
        <authorList>
            <consortium name="The Broad Institute Genomics Platform"/>
            <consortium name="The Broad Institute Genome Sequencing Center for Infectious Disease"/>
            <person name="Wu L."/>
            <person name="Ma J."/>
        </authorList>
    </citation>
    <scope>NUCLEOTIDE SEQUENCE [LARGE SCALE GENOMIC DNA]</scope>
    <source>
        <strain evidence="3">CGMCC 4.7677</strain>
    </source>
</reference>
<gene>
    <name evidence="2" type="ORF">GCM10017786_26540</name>
</gene>
<dbReference type="Proteomes" id="UP000605897">
    <property type="component" value="Unassembled WGS sequence"/>
</dbReference>
<keyword evidence="3" id="KW-1185">Reference proteome</keyword>
<organism evidence="2 3">
    <name type="scientific">Amycolatopsis deserti</name>
    <dbReference type="NCBI Taxonomy" id="185696"/>
    <lineage>
        <taxon>Bacteria</taxon>
        <taxon>Bacillati</taxon>
        <taxon>Actinomycetota</taxon>
        <taxon>Actinomycetes</taxon>
        <taxon>Pseudonocardiales</taxon>
        <taxon>Pseudonocardiaceae</taxon>
        <taxon>Amycolatopsis</taxon>
    </lineage>
</organism>
<evidence type="ECO:0000256" key="1">
    <source>
        <dbReference type="SAM" id="MobiDB-lite"/>
    </source>
</evidence>
<evidence type="ECO:0000313" key="3">
    <source>
        <dbReference type="Proteomes" id="UP000605897"/>
    </source>
</evidence>
<feature type="compositionally biased region" description="Basic and acidic residues" evidence="1">
    <location>
        <begin position="51"/>
        <end position="68"/>
    </location>
</feature>
<name>A0ABQ3IX55_9PSEU</name>
<evidence type="ECO:0000313" key="2">
    <source>
        <dbReference type="EMBL" id="GHE92567.1"/>
    </source>
</evidence>
<dbReference type="EMBL" id="BNAU01000002">
    <property type="protein sequence ID" value="GHE92567.1"/>
    <property type="molecule type" value="Genomic_DNA"/>
</dbReference>
<feature type="region of interest" description="Disordered" evidence="1">
    <location>
        <begin position="44"/>
        <end position="171"/>
    </location>
</feature>
<feature type="compositionally biased region" description="Low complexity" evidence="1">
    <location>
        <begin position="134"/>
        <end position="148"/>
    </location>
</feature>
<protein>
    <submittedName>
        <fullName evidence="2">Uncharacterized protein</fullName>
    </submittedName>
</protein>
<proteinExistence type="predicted"/>
<comment type="caution">
    <text evidence="2">The sequence shown here is derived from an EMBL/GenBank/DDBJ whole genome shotgun (WGS) entry which is preliminary data.</text>
</comment>
<sequence length="312" mass="31732">MTGGRAGRRIDVSRLPREVVELIDALAPGEDLLLTRDGDVIATVTSTSGEARPRGEARTGEPGVRDEAVAAGPGARDGTAAGELGARGEAAAQPEPGVRGEARTGEPGVRDGTTAGELGVRGEAVAAGPGARDGTAAGELGARGEAAAQPEPGVRGEASTGESGVRGEAAARPEIAGDVTVVATAMRLSESARASLSAELGADYIVIDMHAAPLTADVLLVPPVSPQLIGNLRRSFPKARVVVAEIDDAELGVSYEGPVRRMLDAGATTYLPSTTIPRLAQALDRTITQGRQITGGRRAWREIEAPPGHSSA</sequence>
<feature type="compositionally biased region" description="Low complexity" evidence="1">
    <location>
        <begin position="78"/>
        <end position="92"/>
    </location>
</feature>
<accession>A0ABQ3IX55</accession>